<dbReference type="EMBL" id="CAUYUJ010008158">
    <property type="protein sequence ID" value="CAK0823062.1"/>
    <property type="molecule type" value="Genomic_DNA"/>
</dbReference>
<sequence>MRAAWRAALAAAAFPASLAPLTPADGLVLSWKSAVEPGLGEHEGGGKFSRSTSRCVLPTWNRQEGRMTALLSVPPLIARLPCDDQESPPKIFTRRSILCALEPDAIK</sequence>
<reference evidence="2" key="1">
    <citation type="submission" date="2023-10" db="EMBL/GenBank/DDBJ databases">
        <authorList>
            <person name="Chen Y."/>
            <person name="Shah S."/>
            <person name="Dougan E. K."/>
            <person name="Thang M."/>
            <person name="Chan C."/>
        </authorList>
    </citation>
    <scope>NUCLEOTIDE SEQUENCE [LARGE SCALE GENOMIC DNA]</scope>
</reference>
<evidence type="ECO:0000313" key="3">
    <source>
        <dbReference type="Proteomes" id="UP001189429"/>
    </source>
</evidence>
<keyword evidence="3" id="KW-1185">Reference proteome</keyword>
<organism evidence="2 3">
    <name type="scientific">Prorocentrum cordatum</name>
    <dbReference type="NCBI Taxonomy" id="2364126"/>
    <lineage>
        <taxon>Eukaryota</taxon>
        <taxon>Sar</taxon>
        <taxon>Alveolata</taxon>
        <taxon>Dinophyceae</taxon>
        <taxon>Prorocentrales</taxon>
        <taxon>Prorocentraceae</taxon>
        <taxon>Prorocentrum</taxon>
    </lineage>
</organism>
<gene>
    <name evidence="2" type="ORF">PCOR1329_LOCUS23913</name>
</gene>
<accession>A0ABN9S0T6</accession>
<evidence type="ECO:0000313" key="2">
    <source>
        <dbReference type="EMBL" id="CAK0823062.1"/>
    </source>
</evidence>
<dbReference type="Proteomes" id="UP001189429">
    <property type="component" value="Unassembled WGS sequence"/>
</dbReference>
<evidence type="ECO:0008006" key="4">
    <source>
        <dbReference type="Google" id="ProtNLM"/>
    </source>
</evidence>
<feature type="signal peptide" evidence="1">
    <location>
        <begin position="1"/>
        <end position="24"/>
    </location>
</feature>
<protein>
    <recommendedName>
        <fullName evidence="4">Secreted protein</fullName>
    </recommendedName>
</protein>
<evidence type="ECO:0000256" key="1">
    <source>
        <dbReference type="SAM" id="SignalP"/>
    </source>
</evidence>
<proteinExistence type="predicted"/>
<keyword evidence="1" id="KW-0732">Signal</keyword>
<name>A0ABN9S0T6_9DINO</name>
<comment type="caution">
    <text evidence="2">The sequence shown here is derived from an EMBL/GenBank/DDBJ whole genome shotgun (WGS) entry which is preliminary data.</text>
</comment>
<feature type="chain" id="PRO_5047396146" description="Secreted protein" evidence="1">
    <location>
        <begin position="25"/>
        <end position="107"/>
    </location>
</feature>